<evidence type="ECO:0000256" key="1">
    <source>
        <dbReference type="SAM" id="Phobius"/>
    </source>
</evidence>
<feature type="domain" description="AMP-dependent synthetase/ligase" evidence="2">
    <location>
        <begin position="68"/>
        <end position="330"/>
    </location>
</feature>
<sequence>MQAPWQNEGGPFSEAAEPHAYAGRQALPQRPRDLVADTVDKYTGTPLTSFPTIPAILRHRAAILPKSTLAYVQLDAKGKEVASLTWEKLHGRAEKVAQLLRNRPGNTKGAKIGLVYRRSEVLDFLVAFHGCFLASMVAVPIITLDSFKELRSILSQTSITLVLSTDANIKALTKDLQARREDWPAGVDWWKTNDLGTASNSKRRANDDTITMASGTDLAYLEFSKNLAGELKGVGISHRTVMSQCMAVKSLLTTGTGAGSPSDVLFSIVEPRQQMGLVLTALTGVYNGHVTVYAPASVTEVDGLWPHIMTRLRVTISIVDYAGIQQVLSSYVREPQHTLGYAKKMPPDLAPLRRLFIDTVIPDPELDKNIVDCLLFPLGNRSARDVIAPIASLAEHGGMLLSTRDGVTGNVVPPQKTLLLDREHLKRRRVRVLARDDPRASDAANVLEVATFGPPMPQVTVCIVDPESKALCPPDVVGEVWVDSPALSGGFWGLKKHTLSIFRARPILHDAERPGYATALEQEFLRTGLLGCLIEGEVVIFGFYEDQVHQIVDSTMPEGDLMEPGMRIHFSPDITYNIMSKIDGVTACAVFDIFENNDFLAVVLLESKLRPDDMPDMVQAVNDLMAKHHKLQAYCVCVSAPGTLPRTHRNGRHDVNRETCRRDFQQGKLDFAHVSMQLTGSIKPLPAFGEEDIPGASRQLTVHVESPFRNGKPQHTGIAPEAQVFDDRTGLDMDRFRSITDILIWRATVCADDPAYTLLDARGREAKTLTFRKLSMRVSSIAHYLVDKRGLRPGDHALLVLSHGLDFVAAVHACLVLGIVAIPIAPPDIERVEEDLPALLALVDDFQIRGVIINQATEDTLRSKPFQQAVRAKGESLDRLPNIINIGKVSSSKKDRPLGSEGGFRLDERWLQPEHTAMIQVYYDADCRRTAVRLSHAALVAQCRVQRLDCLLVPSRPLISCVRAYNGVGFLHACMLGFYVGKCTLMITPSDLVANPQIYFDVLHHYKSKDIYVTYPMMAHAMSNMQNVDYRQYSLQNVKCMMLACDGRPHPDHYSSLVQFFLANRLDDIAITTVYGPAINPMVSSRAYLQSPPQPVLLDLKSLRHGKITVLDDSDPAPSVLLHDAGKVPRNTMIAIVNPVSRRLCPPCEVGEIWVASACNAIGFAGPEAQYEAAMFDARIEDGDPRLTYTRTGDLGFLYPDANAKNTGATEQFLYYLGPMESTFDMRGLCYFPVDVENTIEQSHANIMANGCIVVKLDNQEFVAIVKLANAKTERDALSTIPSMVSAVLDAHQLVLDRVVFVTPDGLPLSRLGEKRR</sequence>
<gene>
    <name evidence="5" type="ORF">SYNPS1DRAFT_11713</name>
</gene>
<name>A0A4P9Z632_9FUNG</name>
<dbReference type="Pfam" id="PF23024">
    <property type="entry name" value="AMP-dom_DIP2-like"/>
    <property type="match status" value="1"/>
</dbReference>
<evidence type="ECO:0000313" key="6">
    <source>
        <dbReference type="Proteomes" id="UP000278143"/>
    </source>
</evidence>
<dbReference type="InterPro" id="IPR056881">
    <property type="entry name" value="Mug62_dom"/>
</dbReference>
<feature type="domain" description="AMP-binding enzyme C-terminal" evidence="3">
    <location>
        <begin position="1222"/>
        <end position="1317"/>
    </location>
</feature>
<dbReference type="SUPFAM" id="SSF56801">
    <property type="entry name" value="Acetyl-CoA synthetase-like"/>
    <property type="match status" value="2"/>
</dbReference>
<dbReference type="InterPro" id="IPR045851">
    <property type="entry name" value="AMP-bd_C_sf"/>
</dbReference>
<dbReference type="EMBL" id="KZ989118">
    <property type="protein sequence ID" value="RKP28107.1"/>
    <property type="molecule type" value="Genomic_DNA"/>
</dbReference>
<feature type="domain" description="Meiotically up-regulated gene 62 protein-like alpha-beta" evidence="4">
    <location>
        <begin position="544"/>
        <end position="685"/>
    </location>
</feature>
<proteinExistence type="predicted"/>
<organism evidence="5 6">
    <name type="scientific">Syncephalis pseudoplumigaleata</name>
    <dbReference type="NCBI Taxonomy" id="1712513"/>
    <lineage>
        <taxon>Eukaryota</taxon>
        <taxon>Fungi</taxon>
        <taxon>Fungi incertae sedis</taxon>
        <taxon>Zoopagomycota</taxon>
        <taxon>Zoopagomycotina</taxon>
        <taxon>Zoopagomycetes</taxon>
        <taxon>Zoopagales</taxon>
        <taxon>Piptocephalidaceae</taxon>
        <taxon>Syncephalis</taxon>
    </lineage>
</organism>
<protein>
    <recommendedName>
        <fullName evidence="7">AMP-dependent synthetase/ligase domain-containing protein</fullName>
    </recommendedName>
</protein>
<dbReference type="PANTHER" id="PTHR22754">
    <property type="entry name" value="DISCO-INTERACTING PROTEIN 2 DIP2 -RELATED"/>
    <property type="match status" value="1"/>
</dbReference>
<dbReference type="InterPro" id="IPR000873">
    <property type="entry name" value="AMP-dep_synth/lig_dom"/>
</dbReference>
<evidence type="ECO:0000259" key="4">
    <source>
        <dbReference type="Pfam" id="PF24919"/>
    </source>
</evidence>
<accession>A0A4P9Z632</accession>
<keyword evidence="1" id="KW-1133">Transmembrane helix</keyword>
<dbReference type="InterPro" id="IPR025110">
    <property type="entry name" value="AMP-bd_C"/>
</dbReference>
<dbReference type="Pfam" id="PF24919">
    <property type="entry name" value="Mug62"/>
    <property type="match status" value="1"/>
</dbReference>
<evidence type="ECO:0000313" key="5">
    <source>
        <dbReference type="EMBL" id="RKP28107.1"/>
    </source>
</evidence>
<evidence type="ECO:0008006" key="7">
    <source>
        <dbReference type="Google" id="ProtNLM"/>
    </source>
</evidence>
<dbReference type="GO" id="GO:0005829">
    <property type="term" value="C:cytosol"/>
    <property type="evidence" value="ECO:0007669"/>
    <property type="project" value="TreeGrafter"/>
</dbReference>
<evidence type="ECO:0000259" key="2">
    <source>
        <dbReference type="Pfam" id="PF00501"/>
    </source>
</evidence>
<dbReference type="Proteomes" id="UP000278143">
    <property type="component" value="Unassembled WGS sequence"/>
</dbReference>
<dbReference type="Gene3D" id="3.40.50.12780">
    <property type="entry name" value="N-terminal domain of ligase-like"/>
    <property type="match status" value="2"/>
</dbReference>
<evidence type="ECO:0000259" key="3">
    <source>
        <dbReference type="Pfam" id="PF23024"/>
    </source>
</evidence>
<reference evidence="6" key="1">
    <citation type="journal article" date="2018" name="Nat. Microbiol.">
        <title>Leveraging single-cell genomics to expand the fungal tree of life.</title>
        <authorList>
            <person name="Ahrendt S.R."/>
            <person name="Quandt C.A."/>
            <person name="Ciobanu D."/>
            <person name="Clum A."/>
            <person name="Salamov A."/>
            <person name="Andreopoulos B."/>
            <person name="Cheng J.F."/>
            <person name="Woyke T."/>
            <person name="Pelin A."/>
            <person name="Henrissat B."/>
            <person name="Reynolds N.K."/>
            <person name="Benny G.L."/>
            <person name="Smith M.E."/>
            <person name="James T.Y."/>
            <person name="Grigoriev I.V."/>
        </authorList>
    </citation>
    <scope>NUCLEOTIDE SEQUENCE [LARGE SCALE GENOMIC DNA]</scope>
    <source>
        <strain evidence="6">Benny S71-1</strain>
    </source>
</reference>
<feature type="transmembrane region" description="Helical" evidence="1">
    <location>
        <begin position="121"/>
        <end position="142"/>
    </location>
</feature>
<dbReference type="OrthoDB" id="69964at2759"/>
<keyword evidence="1" id="KW-0812">Transmembrane</keyword>
<keyword evidence="1" id="KW-0472">Membrane</keyword>
<dbReference type="Gene3D" id="3.30.300.30">
    <property type="match status" value="2"/>
</dbReference>
<feature type="domain" description="AMP-dependent synthetase/ligase" evidence="2">
    <location>
        <begin position="750"/>
        <end position="1163"/>
    </location>
</feature>
<dbReference type="InterPro" id="IPR042099">
    <property type="entry name" value="ANL_N_sf"/>
</dbReference>
<keyword evidence="6" id="KW-1185">Reference proteome</keyword>
<dbReference type="PANTHER" id="PTHR22754:SF32">
    <property type="entry name" value="DISCO-INTERACTING PROTEIN 2"/>
    <property type="match status" value="1"/>
</dbReference>
<dbReference type="Pfam" id="PF00501">
    <property type="entry name" value="AMP-binding"/>
    <property type="match status" value="2"/>
</dbReference>
<feature type="non-terminal residue" evidence="5">
    <location>
        <position position="1317"/>
    </location>
</feature>